<dbReference type="Pfam" id="PF00582">
    <property type="entry name" value="Usp"/>
    <property type="match status" value="2"/>
</dbReference>
<proteinExistence type="inferred from homology"/>
<comment type="similarity">
    <text evidence="1">Belongs to the universal stress protein A family.</text>
</comment>
<name>A0ABS4SXW3_9MICC</name>
<evidence type="ECO:0000256" key="1">
    <source>
        <dbReference type="ARBA" id="ARBA00008791"/>
    </source>
</evidence>
<keyword evidence="4" id="KW-1185">Reference proteome</keyword>
<dbReference type="InterPro" id="IPR006016">
    <property type="entry name" value="UspA"/>
</dbReference>
<feature type="domain" description="UspA" evidence="2">
    <location>
        <begin position="20"/>
        <end position="155"/>
    </location>
</feature>
<dbReference type="Gene3D" id="3.40.50.620">
    <property type="entry name" value="HUPs"/>
    <property type="match status" value="2"/>
</dbReference>
<evidence type="ECO:0000313" key="3">
    <source>
        <dbReference type="EMBL" id="MBP2317041.1"/>
    </source>
</evidence>
<dbReference type="InterPro" id="IPR014729">
    <property type="entry name" value="Rossmann-like_a/b/a_fold"/>
</dbReference>
<comment type="caution">
    <text evidence="3">The sequence shown here is derived from an EMBL/GenBank/DDBJ whole genome shotgun (WGS) entry which is preliminary data.</text>
</comment>
<reference evidence="3 4" key="1">
    <citation type="submission" date="2021-03" db="EMBL/GenBank/DDBJ databases">
        <title>Sequencing the genomes of 1000 actinobacteria strains.</title>
        <authorList>
            <person name="Klenk H.-P."/>
        </authorList>
    </citation>
    <scope>NUCLEOTIDE SEQUENCE [LARGE SCALE GENOMIC DNA]</scope>
    <source>
        <strain evidence="3 4">DSM 12544</strain>
    </source>
</reference>
<dbReference type="PANTHER" id="PTHR46268">
    <property type="entry name" value="STRESS RESPONSE PROTEIN NHAX"/>
    <property type="match status" value="1"/>
</dbReference>
<dbReference type="RefSeq" id="WP_210047272.1">
    <property type="nucleotide sequence ID" value="NZ_JAGINX010000001.1"/>
</dbReference>
<dbReference type="PANTHER" id="PTHR46268:SF6">
    <property type="entry name" value="UNIVERSAL STRESS PROTEIN UP12"/>
    <property type="match status" value="1"/>
</dbReference>
<gene>
    <name evidence="3" type="ORF">JOF45_000060</name>
</gene>
<feature type="domain" description="UspA" evidence="2">
    <location>
        <begin position="178"/>
        <end position="318"/>
    </location>
</feature>
<accession>A0ABS4SXW3</accession>
<sequence>MTPNPHTLTPLNDAERTLGVVVGFDGSEQSFLALHYAARAAQRRNSQLTVVNAYRLPAQFYSTLAALPPEGEADLPRQDSEAVLAQAHEYLQDYPGHVVAHSVEGDAAGVLVKLSASAQLVVLGGRGRGGFVGRIVGSVATAVPAHAHCPTVIVPASYDPQAGVGPDGGRFSPAQDPRPVVVGVDGSSISRVAALQAAEAAAERGAPLHAIIALLPLDDVTGWYPDIGFDSSYAEQRRRELEEHAQAEAAWLQSRVPGAQVSGVVEVGAADDVLAQRSAEAQLTVVGTRGRGGIRSALLGSTSRSVLTAAAGPVMIVPDLPEPRLEDQPQFPA</sequence>
<evidence type="ECO:0000313" key="4">
    <source>
        <dbReference type="Proteomes" id="UP001519331"/>
    </source>
</evidence>
<evidence type="ECO:0000259" key="2">
    <source>
        <dbReference type="Pfam" id="PF00582"/>
    </source>
</evidence>
<dbReference type="InterPro" id="IPR006015">
    <property type="entry name" value="Universal_stress_UspA"/>
</dbReference>
<organism evidence="3 4">
    <name type="scientific">Nesterenkonia lacusekhoensis</name>
    <dbReference type="NCBI Taxonomy" id="150832"/>
    <lineage>
        <taxon>Bacteria</taxon>
        <taxon>Bacillati</taxon>
        <taxon>Actinomycetota</taxon>
        <taxon>Actinomycetes</taxon>
        <taxon>Micrococcales</taxon>
        <taxon>Micrococcaceae</taxon>
        <taxon>Nesterenkonia</taxon>
    </lineage>
</organism>
<dbReference type="EMBL" id="JAGINX010000001">
    <property type="protein sequence ID" value="MBP2317041.1"/>
    <property type="molecule type" value="Genomic_DNA"/>
</dbReference>
<dbReference type="PRINTS" id="PR01438">
    <property type="entry name" value="UNVRSLSTRESS"/>
</dbReference>
<dbReference type="Proteomes" id="UP001519331">
    <property type="component" value="Unassembled WGS sequence"/>
</dbReference>
<dbReference type="SUPFAM" id="SSF52402">
    <property type="entry name" value="Adenine nucleotide alpha hydrolases-like"/>
    <property type="match status" value="2"/>
</dbReference>
<protein>
    <submittedName>
        <fullName evidence="3">Nucleotide-binding universal stress UspA family protein</fullName>
    </submittedName>
</protein>